<evidence type="ECO:0000313" key="2">
    <source>
        <dbReference type="EnsemblMetazoa" id="G14636.1:cds"/>
    </source>
</evidence>
<dbReference type="Proteomes" id="UP000005408">
    <property type="component" value="Unassembled WGS sequence"/>
</dbReference>
<protein>
    <submittedName>
        <fullName evidence="2">Uncharacterized protein</fullName>
    </submittedName>
</protein>
<feature type="chain" id="PRO_5036488563" evidence="1">
    <location>
        <begin position="24"/>
        <end position="518"/>
    </location>
</feature>
<feature type="signal peptide" evidence="1">
    <location>
        <begin position="1"/>
        <end position="23"/>
    </location>
</feature>
<organism evidence="2 3">
    <name type="scientific">Magallana gigas</name>
    <name type="common">Pacific oyster</name>
    <name type="synonym">Crassostrea gigas</name>
    <dbReference type="NCBI Taxonomy" id="29159"/>
    <lineage>
        <taxon>Eukaryota</taxon>
        <taxon>Metazoa</taxon>
        <taxon>Spiralia</taxon>
        <taxon>Lophotrochozoa</taxon>
        <taxon>Mollusca</taxon>
        <taxon>Bivalvia</taxon>
        <taxon>Autobranchia</taxon>
        <taxon>Pteriomorphia</taxon>
        <taxon>Ostreida</taxon>
        <taxon>Ostreoidea</taxon>
        <taxon>Ostreidae</taxon>
        <taxon>Magallana</taxon>
    </lineage>
</organism>
<sequence>MADSAMSSILVLVSLFCARQAHAASVDSCPMYGCRPSGTFSYVLGVTSKVSLAWSKSYIQGPLTNSLGCTANAVNVVCQANGLRNEGYVTLFPDNGTAAWYGDVLRRPTLPIMDIYGDVIGTDGHNLVMFDTNGKIVKPQINLGENLYPTYSLTLSEENGIIAIVSRQGFLITKESNGVPHAAIQFRAEEQRSNGTFLPVAPPVVSGHRIYILTEFRPDYDTQQPNILGMQRLFAIDMKNVMAGRLEIAWIYNFERLNNEEVPNSRKTHQEVSSMFEENRIDSTFGPAPQIMVNTDTNMVYVNLPPPEGATNAPHLLWGFKDEVNGTTPDLIFKIPQSLSNFATFESNSFSMEANKRKTTNLNKSFKFSKIPGEPSIWGVSNNKKQILKLSPDDGTVVEQINLDSVLNMTSSTVTSKLMVARSSEGPQDILIFGVQASSSHTDYTGNETSNNSEMTTTQNYVVCLIENTVNWVMKTPNNREVKGQIAGIRRSSVNNGDMLVVYTSDSEGSEIFALTFE</sequence>
<keyword evidence="1" id="KW-0732">Signal</keyword>
<name>A0A8W8ILV6_MAGGI</name>
<proteinExistence type="predicted"/>
<keyword evidence="3" id="KW-1185">Reference proteome</keyword>
<evidence type="ECO:0000313" key="3">
    <source>
        <dbReference type="Proteomes" id="UP000005408"/>
    </source>
</evidence>
<reference evidence="2" key="1">
    <citation type="submission" date="2022-08" db="UniProtKB">
        <authorList>
            <consortium name="EnsemblMetazoa"/>
        </authorList>
    </citation>
    <scope>IDENTIFICATION</scope>
    <source>
        <strain evidence="2">05x7-T-G4-1.051#20</strain>
    </source>
</reference>
<accession>A0A8W8ILV6</accession>
<dbReference type="EnsemblMetazoa" id="G14636.1">
    <property type="protein sequence ID" value="G14636.1:cds"/>
    <property type="gene ID" value="G14636"/>
</dbReference>
<dbReference type="OMA" id="AWFYNFE"/>
<dbReference type="AlphaFoldDB" id="A0A8W8ILV6"/>
<evidence type="ECO:0000256" key="1">
    <source>
        <dbReference type="SAM" id="SignalP"/>
    </source>
</evidence>